<dbReference type="PANTHER" id="PTHR13202">
    <property type="entry name" value="MICROSOMAL SIGNAL PEPTIDASE 12 KDA SUBUNIT"/>
    <property type="match status" value="1"/>
</dbReference>
<evidence type="ECO:0000256" key="7">
    <source>
        <dbReference type="ARBA" id="ARBA00023136"/>
    </source>
</evidence>
<reference evidence="11" key="1">
    <citation type="submission" date="2016-04" db="EMBL/GenBank/DDBJ databases">
        <authorList>
            <person name="Guldener U."/>
            <person name="Guldener U."/>
        </authorList>
    </citation>
    <scope>NUCLEOTIDE SEQUENCE [LARGE SCALE GENOMIC DNA]</scope>
    <source>
        <strain evidence="11">UB2112</strain>
    </source>
</reference>
<name>A0A1K0H4X4_9BASI</name>
<dbReference type="Proteomes" id="UP000179920">
    <property type="component" value="Chromosome IV"/>
</dbReference>
<comment type="function">
    <text evidence="8">Component of the signal peptidase complex (SPC) which catalyzes the cleavage of N-terminal signal sequences from nascent proteins as they are translocated into the lumen of the endoplasmic reticulum. Dispensable for SPC enzymatic activity.</text>
</comment>
<keyword evidence="4 9" id="KW-0812">Transmembrane</keyword>
<evidence type="ECO:0000256" key="8">
    <source>
        <dbReference type="ARBA" id="ARBA00045204"/>
    </source>
</evidence>
<evidence type="ECO:0000256" key="4">
    <source>
        <dbReference type="ARBA" id="ARBA00022692"/>
    </source>
</evidence>
<dbReference type="AlphaFoldDB" id="A0A1K0H4X4"/>
<dbReference type="GO" id="GO:0005787">
    <property type="term" value="C:signal peptidase complex"/>
    <property type="evidence" value="ECO:0007669"/>
    <property type="project" value="InterPro"/>
</dbReference>
<keyword evidence="6 9" id="KW-1133">Transmembrane helix</keyword>
<keyword evidence="5" id="KW-0256">Endoplasmic reticulum</keyword>
<evidence type="ECO:0000256" key="5">
    <source>
        <dbReference type="ARBA" id="ARBA00022824"/>
    </source>
</evidence>
<comment type="subcellular location">
    <subcellularLocation>
        <location evidence="1">Endoplasmic reticulum membrane</location>
        <topology evidence="1">Multi-pass membrane protein</topology>
    </subcellularLocation>
</comment>
<feature type="transmembrane region" description="Helical" evidence="9">
    <location>
        <begin position="49"/>
        <end position="70"/>
    </location>
</feature>
<sequence length="89" mass="10074">METIQHWLDGKIDFAGQRLADRVMQESLVAAAVISFILGYFLQNLQLCMLTFLASTLAIALVTVPAWPLYTKHHVEWLPARTQDSDSKK</sequence>
<gene>
    <name evidence="10" type="ORF">UBRO_20592</name>
</gene>
<protein>
    <recommendedName>
        <fullName evidence="3">Signal peptidase complex subunit 1</fullName>
    </recommendedName>
</protein>
<evidence type="ECO:0000313" key="11">
    <source>
        <dbReference type="Proteomes" id="UP000179920"/>
    </source>
</evidence>
<dbReference type="GO" id="GO:0006465">
    <property type="term" value="P:signal peptide processing"/>
    <property type="evidence" value="ECO:0007669"/>
    <property type="project" value="InterPro"/>
</dbReference>
<evidence type="ECO:0000313" key="10">
    <source>
        <dbReference type="EMBL" id="SAM81058.1"/>
    </source>
</evidence>
<evidence type="ECO:0000256" key="2">
    <source>
        <dbReference type="ARBA" id="ARBA00005245"/>
    </source>
</evidence>
<keyword evidence="7 9" id="KW-0472">Membrane</keyword>
<feature type="transmembrane region" description="Helical" evidence="9">
    <location>
        <begin position="23"/>
        <end position="42"/>
    </location>
</feature>
<accession>A0A1K0H4X4</accession>
<dbReference type="Pfam" id="PF06645">
    <property type="entry name" value="SPC12"/>
    <property type="match status" value="1"/>
</dbReference>
<dbReference type="PANTHER" id="PTHR13202:SF0">
    <property type="entry name" value="SIGNAL PEPTIDASE COMPLEX SUBUNIT 1"/>
    <property type="match status" value="1"/>
</dbReference>
<dbReference type="EMBL" id="LT558120">
    <property type="protein sequence ID" value="SAM81058.1"/>
    <property type="molecule type" value="Genomic_DNA"/>
</dbReference>
<dbReference type="InterPro" id="IPR009542">
    <property type="entry name" value="Spc1/SPCS1"/>
</dbReference>
<organism evidence="10 11">
    <name type="scientific">Ustilago bromivora</name>
    <dbReference type="NCBI Taxonomy" id="307758"/>
    <lineage>
        <taxon>Eukaryota</taxon>
        <taxon>Fungi</taxon>
        <taxon>Dikarya</taxon>
        <taxon>Basidiomycota</taxon>
        <taxon>Ustilaginomycotina</taxon>
        <taxon>Ustilaginomycetes</taxon>
        <taxon>Ustilaginales</taxon>
        <taxon>Ustilaginaceae</taxon>
        <taxon>Ustilago</taxon>
    </lineage>
</organism>
<evidence type="ECO:0000256" key="3">
    <source>
        <dbReference type="ARBA" id="ARBA00017059"/>
    </source>
</evidence>
<evidence type="ECO:0000256" key="1">
    <source>
        <dbReference type="ARBA" id="ARBA00004477"/>
    </source>
</evidence>
<proteinExistence type="inferred from homology"/>
<evidence type="ECO:0000256" key="6">
    <source>
        <dbReference type="ARBA" id="ARBA00022989"/>
    </source>
</evidence>
<dbReference type="OrthoDB" id="263893at2759"/>
<evidence type="ECO:0000256" key="9">
    <source>
        <dbReference type="SAM" id="Phobius"/>
    </source>
</evidence>
<comment type="similarity">
    <text evidence="2">Belongs to the SPCS1 family.</text>
</comment>
<dbReference type="GO" id="GO:0045047">
    <property type="term" value="P:protein targeting to ER"/>
    <property type="evidence" value="ECO:0007669"/>
    <property type="project" value="TreeGrafter"/>
</dbReference>